<dbReference type="AlphaFoldDB" id="A0A8X6NGY6"/>
<reference evidence="1" key="1">
    <citation type="submission" date="2020-08" db="EMBL/GenBank/DDBJ databases">
        <title>Multicomponent nature underlies the extraordinary mechanical properties of spider dragline silk.</title>
        <authorList>
            <person name="Kono N."/>
            <person name="Nakamura H."/>
            <person name="Mori M."/>
            <person name="Yoshida Y."/>
            <person name="Ohtoshi R."/>
            <person name="Malay A.D."/>
            <person name="Moran D.A.P."/>
            <person name="Tomita M."/>
            <person name="Numata K."/>
            <person name="Arakawa K."/>
        </authorList>
    </citation>
    <scope>NUCLEOTIDE SEQUENCE</scope>
</reference>
<dbReference type="Proteomes" id="UP000887013">
    <property type="component" value="Unassembled WGS sequence"/>
</dbReference>
<protein>
    <submittedName>
        <fullName evidence="1">Uncharacterized protein</fullName>
    </submittedName>
</protein>
<accession>A0A8X6NGY6</accession>
<comment type="caution">
    <text evidence="1">The sequence shown here is derived from an EMBL/GenBank/DDBJ whole genome shotgun (WGS) entry which is preliminary data.</text>
</comment>
<sequence length="96" mass="10725">MVDYKNVELANMHLAFGAVEHDEGATQWLYAHRYSMTHTPNHKLFGCLPISVLLVYDTSIHNAYDLFASITVAAGEIQNKPGILENVRAEDVRPPS</sequence>
<dbReference type="OrthoDB" id="6469526at2759"/>
<evidence type="ECO:0000313" key="1">
    <source>
        <dbReference type="EMBL" id="GFT13042.1"/>
    </source>
</evidence>
<dbReference type="EMBL" id="BMAW01104193">
    <property type="protein sequence ID" value="GFT13042.1"/>
    <property type="molecule type" value="Genomic_DNA"/>
</dbReference>
<proteinExistence type="predicted"/>
<name>A0A8X6NGY6_NEPPI</name>
<organism evidence="1 2">
    <name type="scientific">Nephila pilipes</name>
    <name type="common">Giant wood spider</name>
    <name type="synonym">Nephila maculata</name>
    <dbReference type="NCBI Taxonomy" id="299642"/>
    <lineage>
        <taxon>Eukaryota</taxon>
        <taxon>Metazoa</taxon>
        <taxon>Ecdysozoa</taxon>
        <taxon>Arthropoda</taxon>
        <taxon>Chelicerata</taxon>
        <taxon>Arachnida</taxon>
        <taxon>Araneae</taxon>
        <taxon>Araneomorphae</taxon>
        <taxon>Entelegynae</taxon>
        <taxon>Araneoidea</taxon>
        <taxon>Nephilidae</taxon>
        <taxon>Nephila</taxon>
    </lineage>
</organism>
<gene>
    <name evidence="1" type="ORF">NPIL_440311</name>
</gene>
<evidence type="ECO:0000313" key="2">
    <source>
        <dbReference type="Proteomes" id="UP000887013"/>
    </source>
</evidence>
<keyword evidence="2" id="KW-1185">Reference proteome</keyword>